<feature type="non-terminal residue" evidence="2">
    <location>
        <position position="179"/>
    </location>
</feature>
<evidence type="ECO:0000256" key="1">
    <source>
        <dbReference type="SAM" id="MobiDB-lite"/>
    </source>
</evidence>
<dbReference type="AlphaFoldDB" id="A0A8J4FGB1"/>
<evidence type="ECO:0000313" key="3">
    <source>
        <dbReference type="Proteomes" id="UP000747110"/>
    </source>
</evidence>
<accession>A0A8J4FGB1</accession>
<feature type="region of interest" description="Disordered" evidence="1">
    <location>
        <begin position="1"/>
        <end position="35"/>
    </location>
</feature>
<keyword evidence="3" id="KW-1185">Reference proteome</keyword>
<sequence>MPACLSPCQPPQSPAAPKNPHTRPSSSAASTGSSSTSHWLYASLSPAAVAVSIPAGIPPPVRPPSALQALAKLACCSLSHAAPGQQLARASASTSRAWLQASKASKRDAAVSASSCSAARCGGAASHCRSSATATTDSSSDTSSCARASDREAQKDVSMSPSHGAGARQPSFARAESVS</sequence>
<dbReference type="EMBL" id="BNCP01000007">
    <property type="protein sequence ID" value="GIL75139.1"/>
    <property type="molecule type" value="Genomic_DNA"/>
</dbReference>
<organism evidence="2 3">
    <name type="scientific">Volvox reticuliferus</name>
    <dbReference type="NCBI Taxonomy" id="1737510"/>
    <lineage>
        <taxon>Eukaryota</taxon>
        <taxon>Viridiplantae</taxon>
        <taxon>Chlorophyta</taxon>
        <taxon>core chlorophytes</taxon>
        <taxon>Chlorophyceae</taxon>
        <taxon>CS clade</taxon>
        <taxon>Chlamydomonadales</taxon>
        <taxon>Volvocaceae</taxon>
        <taxon>Volvox</taxon>
    </lineage>
</organism>
<dbReference type="Proteomes" id="UP000747110">
    <property type="component" value="Unassembled WGS sequence"/>
</dbReference>
<gene>
    <name evidence="2" type="ORF">Vretifemale_4913</name>
</gene>
<comment type="caution">
    <text evidence="2">The sequence shown here is derived from an EMBL/GenBank/DDBJ whole genome shotgun (WGS) entry which is preliminary data.</text>
</comment>
<feature type="compositionally biased region" description="Low complexity" evidence="1">
    <location>
        <begin position="25"/>
        <end position="35"/>
    </location>
</feature>
<reference evidence="2" key="1">
    <citation type="journal article" date="2021" name="Proc. Natl. Acad. Sci. U.S.A.">
        <title>Three genomes in the algal genus Volvox reveal the fate of a haploid sex-determining region after a transition to homothallism.</title>
        <authorList>
            <person name="Yamamoto K."/>
            <person name="Hamaji T."/>
            <person name="Kawai-Toyooka H."/>
            <person name="Matsuzaki R."/>
            <person name="Takahashi F."/>
            <person name="Nishimura Y."/>
            <person name="Kawachi M."/>
            <person name="Noguchi H."/>
            <person name="Minakuchi Y."/>
            <person name="Umen J.G."/>
            <person name="Toyoda A."/>
            <person name="Nozaki H."/>
        </authorList>
    </citation>
    <scope>NUCLEOTIDE SEQUENCE</scope>
    <source>
        <strain evidence="2">NIES-3786</strain>
    </source>
</reference>
<protein>
    <submittedName>
        <fullName evidence="2">Uncharacterized protein</fullName>
    </submittedName>
</protein>
<name>A0A8J4FGB1_9CHLO</name>
<evidence type="ECO:0000313" key="2">
    <source>
        <dbReference type="EMBL" id="GIL75139.1"/>
    </source>
</evidence>
<feature type="region of interest" description="Disordered" evidence="1">
    <location>
        <begin position="129"/>
        <end position="179"/>
    </location>
</feature>
<feature type="compositionally biased region" description="Low complexity" evidence="1">
    <location>
        <begin position="129"/>
        <end position="147"/>
    </location>
</feature>
<proteinExistence type="predicted"/>